<sequence>MFCHIVMHRCDIHPCGMKQLMGKTPMDSVEDLVSRNFLGNKIITTVGSIPTCGITKATDIVVYNCIPGLRYATEKQMSRKIPLASNEASTVASIYSIETKGRDVVAYNYNHEASWRLNFSEVLSLLKARYVGAKNCIFTGRYFHVPRP</sequence>
<evidence type="ECO:0000313" key="2">
    <source>
        <dbReference type="Proteomes" id="UP000499080"/>
    </source>
</evidence>
<reference evidence="1 2" key="1">
    <citation type="journal article" date="2019" name="Sci. Rep.">
        <title>Orb-weaving spider Araneus ventricosus genome elucidates the spidroin gene catalogue.</title>
        <authorList>
            <person name="Kono N."/>
            <person name="Nakamura H."/>
            <person name="Ohtoshi R."/>
            <person name="Moran D.A.P."/>
            <person name="Shinohara A."/>
            <person name="Yoshida Y."/>
            <person name="Fujiwara M."/>
            <person name="Mori M."/>
            <person name="Tomita M."/>
            <person name="Arakawa K."/>
        </authorList>
    </citation>
    <scope>NUCLEOTIDE SEQUENCE [LARGE SCALE GENOMIC DNA]</scope>
</reference>
<dbReference type="Proteomes" id="UP000499080">
    <property type="component" value="Unassembled WGS sequence"/>
</dbReference>
<proteinExistence type="predicted"/>
<dbReference type="EMBL" id="BGPR01024372">
    <property type="protein sequence ID" value="GBN92418.1"/>
    <property type="molecule type" value="Genomic_DNA"/>
</dbReference>
<dbReference type="AlphaFoldDB" id="A0A4Y2SVL0"/>
<comment type="caution">
    <text evidence="1">The sequence shown here is derived from an EMBL/GenBank/DDBJ whole genome shotgun (WGS) entry which is preliminary data.</text>
</comment>
<organism evidence="1 2">
    <name type="scientific">Araneus ventricosus</name>
    <name type="common">Orbweaver spider</name>
    <name type="synonym">Epeira ventricosa</name>
    <dbReference type="NCBI Taxonomy" id="182803"/>
    <lineage>
        <taxon>Eukaryota</taxon>
        <taxon>Metazoa</taxon>
        <taxon>Ecdysozoa</taxon>
        <taxon>Arthropoda</taxon>
        <taxon>Chelicerata</taxon>
        <taxon>Arachnida</taxon>
        <taxon>Araneae</taxon>
        <taxon>Araneomorphae</taxon>
        <taxon>Entelegynae</taxon>
        <taxon>Araneoidea</taxon>
        <taxon>Araneidae</taxon>
        <taxon>Araneus</taxon>
    </lineage>
</organism>
<gene>
    <name evidence="1" type="ORF">AVEN_3201_1</name>
</gene>
<accession>A0A4Y2SVL0</accession>
<keyword evidence="2" id="KW-1185">Reference proteome</keyword>
<name>A0A4Y2SVL0_ARAVE</name>
<protein>
    <submittedName>
        <fullName evidence="1">Uncharacterized protein</fullName>
    </submittedName>
</protein>
<evidence type="ECO:0000313" key="1">
    <source>
        <dbReference type="EMBL" id="GBN92418.1"/>
    </source>
</evidence>